<gene>
    <name evidence="6" type="ORF">GNI_032210</name>
</gene>
<evidence type="ECO:0000256" key="3">
    <source>
        <dbReference type="PROSITE-ProRule" id="PRU00209"/>
    </source>
</evidence>
<dbReference type="InterPro" id="IPR002547">
    <property type="entry name" value="tRNA-bd_dom"/>
</dbReference>
<reference evidence="6" key="1">
    <citation type="submission" date="2013-12" db="EMBL/GenBank/DDBJ databases">
        <authorList>
            <person name="Omoto C.K."/>
            <person name="Sibley D."/>
            <person name="Venepally P."/>
            <person name="Hadjithomas M."/>
            <person name="Karamycheva S."/>
            <person name="Brunk B."/>
            <person name="Roos D."/>
            <person name="Caler E."/>
            <person name="Lorenzi H."/>
        </authorList>
    </citation>
    <scope>NUCLEOTIDE SEQUENCE</scope>
</reference>
<dbReference type="GeneID" id="22911312"/>
<evidence type="ECO:0000256" key="1">
    <source>
        <dbReference type="ARBA" id="ARBA00022555"/>
    </source>
</evidence>
<accession>A0A023BB75</accession>
<dbReference type="PROSITE" id="PS50886">
    <property type="entry name" value="TRBD"/>
    <property type="match status" value="1"/>
</dbReference>
<dbReference type="PANTHER" id="PTHR11586:SF33">
    <property type="entry name" value="AMINOACYL TRNA SYNTHASE COMPLEX-INTERACTING MULTIFUNCTIONAL PROTEIN 1"/>
    <property type="match status" value="1"/>
</dbReference>
<dbReference type="AlphaFoldDB" id="A0A023BB75"/>
<dbReference type="VEuPathDB" id="CryptoDB:GNI_032210"/>
<proteinExistence type="predicted"/>
<evidence type="ECO:0000256" key="4">
    <source>
        <dbReference type="SAM" id="MobiDB-lite"/>
    </source>
</evidence>
<dbReference type="OrthoDB" id="19141at2759"/>
<dbReference type="GO" id="GO:0000049">
    <property type="term" value="F:tRNA binding"/>
    <property type="evidence" value="ECO:0007669"/>
    <property type="project" value="UniProtKB-UniRule"/>
</dbReference>
<dbReference type="Pfam" id="PF01588">
    <property type="entry name" value="tRNA_bind"/>
    <property type="match status" value="1"/>
</dbReference>
<name>A0A023BB75_GRENI</name>
<dbReference type="SUPFAM" id="SSF50249">
    <property type="entry name" value="Nucleic acid-binding proteins"/>
    <property type="match status" value="1"/>
</dbReference>
<organism evidence="6 7">
    <name type="scientific">Gregarina niphandrodes</name>
    <name type="common">Septate eugregarine</name>
    <dbReference type="NCBI Taxonomy" id="110365"/>
    <lineage>
        <taxon>Eukaryota</taxon>
        <taxon>Sar</taxon>
        <taxon>Alveolata</taxon>
        <taxon>Apicomplexa</taxon>
        <taxon>Conoidasida</taxon>
        <taxon>Gregarinasina</taxon>
        <taxon>Eugregarinorida</taxon>
        <taxon>Gregarinidae</taxon>
        <taxon>Gregarina</taxon>
    </lineage>
</organism>
<dbReference type="Proteomes" id="UP000019763">
    <property type="component" value="Unassembled WGS sequence"/>
</dbReference>
<keyword evidence="2 3" id="KW-0694">RNA-binding</keyword>
<dbReference type="InterPro" id="IPR012340">
    <property type="entry name" value="NA-bd_OB-fold"/>
</dbReference>
<dbReference type="InterPro" id="IPR051270">
    <property type="entry name" value="Tyrosine-tRNA_ligase_regulator"/>
</dbReference>
<evidence type="ECO:0000256" key="2">
    <source>
        <dbReference type="ARBA" id="ARBA00022884"/>
    </source>
</evidence>
<dbReference type="PANTHER" id="PTHR11586">
    <property type="entry name" value="TRNA-AMINOACYLATION COFACTOR ARC1 FAMILY MEMBER"/>
    <property type="match status" value="1"/>
</dbReference>
<evidence type="ECO:0000259" key="5">
    <source>
        <dbReference type="PROSITE" id="PS50886"/>
    </source>
</evidence>
<comment type="caution">
    <text evidence="6">The sequence shown here is derived from an EMBL/GenBank/DDBJ whole genome shotgun (WGS) entry which is preliminary data.</text>
</comment>
<keyword evidence="7" id="KW-1185">Reference proteome</keyword>
<dbReference type="eggNOG" id="KOG2241">
    <property type="taxonomic scope" value="Eukaryota"/>
</dbReference>
<feature type="compositionally biased region" description="Basic and acidic residues" evidence="4">
    <location>
        <begin position="123"/>
        <end position="138"/>
    </location>
</feature>
<sequence>MSETKVKFCADPVKLLRETAVAAEAKSALPDEACVLTTAPEGYELDLGCLDELQAILEKLGTPYLSGTDRSCGTDFLWRDILQNWVATAEGRDKAKYRFILRWISRMGRTPVLGEGEVVVAKKPRDSSPKDSSPKRSVSDPTRWKMVVGKVLKVWEHDNSDKLWCEEIDLGEESGPRRIGSGLRQFVKKEDFEGALVIVLANMKEKKLGGFPSHGMVVCASNDSHDAVELLIPPTGSQVGDLVTFQGLTGQPDDILTSKKNADTIASVMDILKTDDNCIATAGDGHQFLVRGLPVTSKTLKNAHVG</sequence>
<dbReference type="CDD" id="cd02799">
    <property type="entry name" value="tRNA_bind_EMAP-II_like"/>
    <property type="match status" value="1"/>
</dbReference>
<dbReference type="Gene3D" id="2.40.50.140">
    <property type="entry name" value="Nucleic acid-binding proteins"/>
    <property type="match status" value="1"/>
</dbReference>
<feature type="region of interest" description="Disordered" evidence="4">
    <location>
        <begin position="120"/>
        <end position="140"/>
    </location>
</feature>
<dbReference type="RefSeq" id="XP_011129192.1">
    <property type="nucleotide sequence ID" value="XM_011130890.1"/>
</dbReference>
<dbReference type="EMBL" id="AFNH02000245">
    <property type="protein sequence ID" value="EZG78801.1"/>
    <property type="molecule type" value="Genomic_DNA"/>
</dbReference>
<protein>
    <submittedName>
        <fullName evidence="6">tRNA-binding domain protein</fullName>
    </submittedName>
</protein>
<feature type="domain" description="TRNA-binding" evidence="5">
    <location>
        <begin position="140"/>
        <end position="244"/>
    </location>
</feature>
<keyword evidence="1 3" id="KW-0820">tRNA-binding</keyword>
<evidence type="ECO:0000313" key="7">
    <source>
        <dbReference type="Proteomes" id="UP000019763"/>
    </source>
</evidence>
<evidence type="ECO:0000313" key="6">
    <source>
        <dbReference type="EMBL" id="EZG78801.1"/>
    </source>
</evidence>